<comment type="caution">
    <text evidence="2">The sequence shown here is derived from an EMBL/GenBank/DDBJ whole genome shotgun (WGS) entry which is preliminary data.</text>
</comment>
<sequence length="221" mass="25367">MLKFSTGTLSGSQLKNQFLNEFRDKFPGNVLPLGYKVLLKLDIDYKDLQNSSKFTELGRKLVKFISTELTKIYEQTYDTKTHNTSKLTELLVKILEKLLYTSQDLFKNVNYYNFAKVVAFKALNLGRDTNAKQLLEYLFEVNPNDHLINSILSDSNKDLLPLDELTSKKSIEDIVSVDIDTLIPTKKSTPIKTIVKKQNKVTKKKKNPKFGPNKVLKDEKI</sequence>
<dbReference type="STRING" id="5486.A0A367XVT5"/>
<accession>A0A367XVT5</accession>
<feature type="region of interest" description="Disordered" evidence="1">
    <location>
        <begin position="197"/>
        <end position="221"/>
    </location>
</feature>
<feature type="compositionally biased region" description="Basic residues" evidence="1">
    <location>
        <begin position="197"/>
        <end position="208"/>
    </location>
</feature>
<dbReference type="EMBL" id="QLNQ01000028">
    <property type="protein sequence ID" value="RCK57735.1"/>
    <property type="molecule type" value="Genomic_DNA"/>
</dbReference>
<evidence type="ECO:0000313" key="2">
    <source>
        <dbReference type="EMBL" id="RCK57735.1"/>
    </source>
</evidence>
<reference evidence="2 3" key="1">
    <citation type="submission" date="2018-06" db="EMBL/GenBank/DDBJ databases">
        <title>Whole genome sequencing of Candida tropicalis (genome annotated by CSBL at Korea University).</title>
        <authorList>
            <person name="Ahn J."/>
        </authorList>
    </citation>
    <scope>NUCLEOTIDE SEQUENCE [LARGE SCALE GENOMIC DNA]</scope>
    <source>
        <strain evidence="2 3">ATCC 20962</strain>
    </source>
</reference>
<dbReference type="AlphaFoldDB" id="A0A367XVT5"/>
<gene>
    <name evidence="2" type="ORF">Cantr_06789</name>
</gene>
<evidence type="ECO:0000313" key="3">
    <source>
        <dbReference type="Proteomes" id="UP000253472"/>
    </source>
</evidence>
<dbReference type="OrthoDB" id="5421607at2759"/>
<keyword evidence="3" id="KW-1185">Reference proteome</keyword>
<evidence type="ECO:0000256" key="1">
    <source>
        <dbReference type="SAM" id="MobiDB-lite"/>
    </source>
</evidence>
<organism evidence="2 3">
    <name type="scientific">Candida viswanathii</name>
    <dbReference type="NCBI Taxonomy" id="5486"/>
    <lineage>
        <taxon>Eukaryota</taxon>
        <taxon>Fungi</taxon>
        <taxon>Dikarya</taxon>
        <taxon>Ascomycota</taxon>
        <taxon>Saccharomycotina</taxon>
        <taxon>Pichiomycetes</taxon>
        <taxon>Debaryomycetaceae</taxon>
        <taxon>Candida/Lodderomyces clade</taxon>
        <taxon>Candida</taxon>
    </lineage>
</organism>
<dbReference type="Proteomes" id="UP000253472">
    <property type="component" value="Unassembled WGS sequence"/>
</dbReference>
<protein>
    <submittedName>
        <fullName evidence="2">Uncharacterized protein</fullName>
    </submittedName>
</protein>
<name>A0A367XVT5_9ASCO</name>
<proteinExistence type="predicted"/>